<keyword evidence="1" id="KW-0472">Membrane</keyword>
<protein>
    <submittedName>
        <fullName evidence="2">Uncharacterized protein</fullName>
    </submittedName>
</protein>
<evidence type="ECO:0000313" key="3">
    <source>
        <dbReference type="Proteomes" id="UP000464178"/>
    </source>
</evidence>
<evidence type="ECO:0000313" key="2">
    <source>
        <dbReference type="EMBL" id="VTR92908.1"/>
    </source>
</evidence>
<feature type="transmembrane region" description="Helical" evidence="1">
    <location>
        <begin position="12"/>
        <end position="30"/>
    </location>
</feature>
<organism evidence="2 3">
    <name type="scientific">Gemmata massiliana</name>
    <dbReference type="NCBI Taxonomy" id="1210884"/>
    <lineage>
        <taxon>Bacteria</taxon>
        <taxon>Pseudomonadati</taxon>
        <taxon>Planctomycetota</taxon>
        <taxon>Planctomycetia</taxon>
        <taxon>Gemmatales</taxon>
        <taxon>Gemmataceae</taxon>
        <taxon>Gemmata</taxon>
    </lineage>
</organism>
<keyword evidence="1" id="KW-1133">Transmembrane helix</keyword>
<dbReference type="EMBL" id="LR593886">
    <property type="protein sequence ID" value="VTR92908.1"/>
    <property type="molecule type" value="Genomic_DNA"/>
</dbReference>
<gene>
    <name evidence="2" type="ORF">SOIL9_48060</name>
</gene>
<dbReference type="KEGG" id="gms:SOIL9_48060"/>
<evidence type="ECO:0000256" key="1">
    <source>
        <dbReference type="SAM" id="Phobius"/>
    </source>
</evidence>
<keyword evidence="3" id="KW-1185">Reference proteome</keyword>
<dbReference type="AlphaFoldDB" id="A0A6P2CUS5"/>
<keyword evidence="1" id="KW-0812">Transmembrane</keyword>
<proteinExistence type="predicted"/>
<reference evidence="2 3" key="1">
    <citation type="submission" date="2019-05" db="EMBL/GenBank/DDBJ databases">
        <authorList>
            <consortium name="Science for Life Laboratories"/>
        </authorList>
    </citation>
    <scope>NUCLEOTIDE SEQUENCE [LARGE SCALE GENOMIC DNA]</scope>
    <source>
        <strain evidence="2">Soil9</strain>
    </source>
</reference>
<dbReference type="Proteomes" id="UP000464178">
    <property type="component" value="Chromosome"/>
</dbReference>
<accession>A0A6P2CUS5</accession>
<sequence length="36" mass="4173">MTRFHRRAHVWAWVAVTASVGSAFAIWFMLQVRGEP</sequence>
<name>A0A6P2CUS5_9BACT</name>